<evidence type="ECO:0000313" key="2">
    <source>
        <dbReference type="WBParaSite" id="sdigi.contig68.g3499.t1"/>
    </source>
</evidence>
<dbReference type="WBParaSite" id="sdigi.contig68.g3499.t1">
    <property type="protein sequence ID" value="sdigi.contig68.g3499.t1"/>
    <property type="gene ID" value="sdigi.contig68.g3499"/>
</dbReference>
<name>A0A915Q098_9BILA</name>
<dbReference type="PANTHER" id="PTHR13318">
    <property type="entry name" value="PARTNER OF PAIRED, ISOFORM B-RELATED"/>
    <property type="match status" value="1"/>
</dbReference>
<dbReference type="InterPro" id="IPR006553">
    <property type="entry name" value="Leu-rich_rpt_Cys-con_subtyp"/>
</dbReference>
<dbReference type="AlphaFoldDB" id="A0A915Q098"/>
<accession>A0A915Q098</accession>
<dbReference type="SUPFAM" id="SSF52047">
    <property type="entry name" value="RNI-like"/>
    <property type="match status" value="1"/>
</dbReference>
<evidence type="ECO:0000313" key="1">
    <source>
        <dbReference type="Proteomes" id="UP000887581"/>
    </source>
</evidence>
<dbReference type="SMART" id="SM00367">
    <property type="entry name" value="LRR_CC"/>
    <property type="match status" value="4"/>
</dbReference>
<protein>
    <submittedName>
        <fullName evidence="2">F-box domain-containing protein</fullName>
    </submittedName>
</protein>
<dbReference type="Proteomes" id="UP000887581">
    <property type="component" value="Unplaced"/>
</dbReference>
<dbReference type="GO" id="GO:0031146">
    <property type="term" value="P:SCF-dependent proteasomal ubiquitin-dependent protein catabolic process"/>
    <property type="evidence" value="ECO:0007669"/>
    <property type="project" value="TreeGrafter"/>
</dbReference>
<proteinExistence type="predicted"/>
<organism evidence="1 2">
    <name type="scientific">Setaria digitata</name>
    <dbReference type="NCBI Taxonomy" id="48799"/>
    <lineage>
        <taxon>Eukaryota</taxon>
        <taxon>Metazoa</taxon>
        <taxon>Ecdysozoa</taxon>
        <taxon>Nematoda</taxon>
        <taxon>Chromadorea</taxon>
        <taxon>Rhabditida</taxon>
        <taxon>Spirurina</taxon>
        <taxon>Spiruromorpha</taxon>
        <taxon>Filarioidea</taxon>
        <taxon>Setariidae</taxon>
        <taxon>Setaria</taxon>
    </lineage>
</organism>
<keyword evidence="1" id="KW-1185">Reference proteome</keyword>
<dbReference type="PANTHER" id="PTHR13318:SF190">
    <property type="entry name" value="PARTNER OF PAIRED, ISOFORM B"/>
    <property type="match status" value="1"/>
</dbReference>
<dbReference type="InterPro" id="IPR032675">
    <property type="entry name" value="LRR_dom_sf"/>
</dbReference>
<sequence>MDDLWRHVFQYFTTRERIRYERVSTKWMKLLREYWKQLDTVDTDRLCNSEPIERWSDCVQAVLVRCSSHIKWFSFGRGHLKTDCLNTKKPLPSEVLVLLAEKAPSLRSFRVEEQVFCLERCTVDCSDPNFITSCFLSLLDNCLTLEEFVITLVILARMPWKDDEKEWHASKSETKSLDAHEETAAVLDSSNGSLCIDDNFMEHMPSTVSILCLATGEAVRIKNANFVPKLKKLRLFDAQYSFMSLKPLRDLVNNAPNLLYLDLSNSPFIGDFSPIGKLSQLRCLLLNGNCIYLEDGQLSAIIEGCELLEVLSLERCSKLSNEGLKIISRCTILKELHLAGVTGVTDDTLTSITFNIPLLKVLDISYCKSLTSKGLESLAMLQNLNHLCVNGIHDFDDRLVNMIRLGRPHCIIEALHCRYSMSMDELFRMQVAFFQSIVEPESIRSTYQLSRYQYI</sequence>
<reference evidence="2" key="1">
    <citation type="submission" date="2022-11" db="UniProtKB">
        <authorList>
            <consortium name="WormBaseParasite"/>
        </authorList>
    </citation>
    <scope>IDENTIFICATION</scope>
</reference>
<dbReference type="GO" id="GO:0019005">
    <property type="term" value="C:SCF ubiquitin ligase complex"/>
    <property type="evidence" value="ECO:0007669"/>
    <property type="project" value="TreeGrafter"/>
</dbReference>
<dbReference type="Gene3D" id="3.80.10.10">
    <property type="entry name" value="Ribonuclease Inhibitor"/>
    <property type="match status" value="1"/>
</dbReference>